<dbReference type="GO" id="GO:0005886">
    <property type="term" value="C:plasma membrane"/>
    <property type="evidence" value="ECO:0007669"/>
    <property type="project" value="TreeGrafter"/>
</dbReference>
<dbReference type="Pfam" id="PF07686">
    <property type="entry name" value="V-set"/>
    <property type="match status" value="2"/>
</dbReference>
<dbReference type="PROSITE" id="PS50835">
    <property type="entry name" value="IG_LIKE"/>
    <property type="match status" value="1"/>
</dbReference>
<proteinExistence type="predicted"/>
<dbReference type="SUPFAM" id="SSF48726">
    <property type="entry name" value="Immunoglobulin"/>
    <property type="match status" value="2"/>
</dbReference>
<feature type="compositionally biased region" description="Polar residues" evidence="4">
    <location>
        <begin position="335"/>
        <end position="354"/>
    </location>
</feature>
<gene>
    <name evidence="9" type="primary">LOC108885452</name>
</gene>
<dbReference type="InterPro" id="IPR036179">
    <property type="entry name" value="Ig-like_dom_sf"/>
</dbReference>
<evidence type="ECO:0000259" key="7">
    <source>
        <dbReference type="PROSITE" id="PS50835"/>
    </source>
</evidence>
<feature type="domain" description="Ig-like" evidence="7">
    <location>
        <begin position="123"/>
        <end position="228"/>
    </location>
</feature>
<comment type="subcellular location">
    <subcellularLocation>
        <location evidence="1">Membrane</location>
    </subcellularLocation>
</comment>
<evidence type="ECO:0000313" key="8">
    <source>
        <dbReference type="Proteomes" id="UP000694890"/>
    </source>
</evidence>
<dbReference type="InterPro" id="IPR007110">
    <property type="entry name" value="Ig-like_dom"/>
</dbReference>
<name>A0AAJ7PPQ5_LATCA</name>
<dbReference type="AlphaFoldDB" id="A0AAJ7PPQ5"/>
<dbReference type="PANTHER" id="PTHR11860">
    <property type="entry name" value="POLYMERIC-IMMUNOGLOBULIN RECEPTOR"/>
    <property type="match status" value="1"/>
</dbReference>
<dbReference type="InterPro" id="IPR013783">
    <property type="entry name" value="Ig-like_fold"/>
</dbReference>
<reference evidence="9" key="1">
    <citation type="submission" date="2025-08" db="UniProtKB">
        <authorList>
            <consortium name="RefSeq"/>
        </authorList>
    </citation>
    <scope>IDENTIFICATION</scope>
    <source>
        <tissue evidence="9">Brain</tissue>
    </source>
</reference>
<keyword evidence="3 5" id="KW-0472">Membrane</keyword>
<evidence type="ECO:0000256" key="3">
    <source>
        <dbReference type="ARBA" id="ARBA00023136"/>
    </source>
</evidence>
<feature type="chain" id="PRO_5042585800" evidence="6">
    <location>
        <begin position="25"/>
        <end position="380"/>
    </location>
</feature>
<dbReference type="GO" id="GO:0004888">
    <property type="term" value="F:transmembrane signaling receptor activity"/>
    <property type="evidence" value="ECO:0007669"/>
    <property type="project" value="TreeGrafter"/>
</dbReference>
<feature type="transmembrane region" description="Helical" evidence="5">
    <location>
        <begin position="266"/>
        <end position="289"/>
    </location>
</feature>
<dbReference type="KEGG" id="lcf:108885452"/>
<dbReference type="Gene3D" id="2.60.40.10">
    <property type="entry name" value="Immunoglobulins"/>
    <property type="match status" value="2"/>
</dbReference>
<sequence length="380" mass="42387">MEMWRRQNLLFITCIALICVASTAAVIHVSGYEGRDVNVSCSYGEGYESYEKYLCRNDCGDSDVLITTTEAKKNKYSIYDDKKRRVFTTTISDLSSVDAGKYWCGVTRTGKDIYTEVRLEVVPDSCCDRSTNIQSYEGGSVSISCSYESEDQNNLKYICRGKQPSTCLQQALITSDNKRKGRFRLTDDKESRKFTVNITSLTQEDSGSYLCGVHRNTGLDVFSAAELEVKVFPTSTVISTTIVETVRSQQPISTHIPSKPLKDPSLFHSVVFIVPAVLLPILIFALVIVCKYKCYKEQGGGVNMNRNETKAADAEEAMGGADIYENQEVVAGSMKGSSKKQSTSHQYVDTGGDQQDSIYQNFNITDDIYCNEFYSKGEKR</sequence>
<dbReference type="Proteomes" id="UP000694890">
    <property type="component" value="Linkage group LG5"/>
</dbReference>
<dbReference type="InterPro" id="IPR003599">
    <property type="entry name" value="Ig_sub"/>
</dbReference>
<evidence type="ECO:0000313" key="9">
    <source>
        <dbReference type="RefSeq" id="XP_018535327.1"/>
    </source>
</evidence>
<protein>
    <submittedName>
        <fullName evidence="9">CMRF35-like molecule 3 isoform X1</fullName>
    </submittedName>
</protein>
<accession>A0AAJ7PPQ5</accession>
<evidence type="ECO:0000256" key="6">
    <source>
        <dbReference type="SAM" id="SignalP"/>
    </source>
</evidence>
<keyword evidence="5" id="KW-1133">Transmembrane helix</keyword>
<dbReference type="InterPro" id="IPR013106">
    <property type="entry name" value="Ig_V-set"/>
</dbReference>
<keyword evidence="6" id="KW-0732">Signal</keyword>
<dbReference type="SMART" id="SM00406">
    <property type="entry name" value="IGv"/>
    <property type="match status" value="1"/>
</dbReference>
<keyword evidence="2 5" id="KW-0812">Transmembrane</keyword>
<organism evidence="8 9">
    <name type="scientific">Lates calcarifer</name>
    <name type="common">Barramundi</name>
    <name type="synonym">Holocentrus calcarifer</name>
    <dbReference type="NCBI Taxonomy" id="8187"/>
    <lineage>
        <taxon>Eukaryota</taxon>
        <taxon>Metazoa</taxon>
        <taxon>Chordata</taxon>
        <taxon>Craniata</taxon>
        <taxon>Vertebrata</taxon>
        <taxon>Euteleostomi</taxon>
        <taxon>Actinopterygii</taxon>
        <taxon>Neopterygii</taxon>
        <taxon>Teleostei</taxon>
        <taxon>Neoteleostei</taxon>
        <taxon>Acanthomorphata</taxon>
        <taxon>Carangaria</taxon>
        <taxon>Carangaria incertae sedis</taxon>
        <taxon>Centropomidae</taxon>
        <taxon>Lates</taxon>
    </lineage>
</organism>
<evidence type="ECO:0000256" key="4">
    <source>
        <dbReference type="SAM" id="MobiDB-lite"/>
    </source>
</evidence>
<evidence type="ECO:0000256" key="1">
    <source>
        <dbReference type="ARBA" id="ARBA00004370"/>
    </source>
</evidence>
<dbReference type="PANTHER" id="PTHR11860:SF87">
    <property type="entry name" value="CMRF35-LIKE MOLECULE 8"/>
    <property type="match status" value="1"/>
</dbReference>
<feature type="signal peptide" evidence="6">
    <location>
        <begin position="1"/>
        <end position="24"/>
    </location>
</feature>
<evidence type="ECO:0000256" key="5">
    <source>
        <dbReference type="SAM" id="Phobius"/>
    </source>
</evidence>
<dbReference type="SMART" id="SM00409">
    <property type="entry name" value="IG"/>
    <property type="match status" value="2"/>
</dbReference>
<dbReference type="InterPro" id="IPR050671">
    <property type="entry name" value="CD300_family_receptors"/>
</dbReference>
<evidence type="ECO:0000256" key="2">
    <source>
        <dbReference type="ARBA" id="ARBA00022692"/>
    </source>
</evidence>
<dbReference type="RefSeq" id="XP_018535327.1">
    <property type="nucleotide sequence ID" value="XM_018679811.2"/>
</dbReference>
<dbReference type="GeneID" id="108885452"/>
<feature type="region of interest" description="Disordered" evidence="4">
    <location>
        <begin position="334"/>
        <end position="354"/>
    </location>
</feature>
<dbReference type="CDD" id="cd05716">
    <property type="entry name" value="IgV_pIgR_like"/>
    <property type="match status" value="2"/>
</dbReference>